<dbReference type="GO" id="GO:0005886">
    <property type="term" value="C:plasma membrane"/>
    <property type="evidence" value="ECO:0007669"/>
    <property type="project" value="TreeGrafter"/>
</dbReference>
<keyword evidence="3" id="KW-0067">ATP-binding</keyword>
<protein>
    <submittedName>
        <fullName evidence="5">Flp pilus assembly complex ATPase component TadA</fullName>
    </submittedName>
</protein>
<evidence type="ECO:0000259" key="4">
    <source>
        <dbReference type="PROSITE" id="PS00662"/>
    </source>
</evidence>
<keyword evidence="2" id="KW-0547">Nucleotide-binding</keyword>
<dbReference type="PANTHER" id="PTHR30258">
    <property type="entry name" value="TYPE II SECRETION SYSTEM PROTEIN GSPE-RELATED"/>
    <property type="match status" value="1"/>
</dbReference>
<comment type="similarity">
    <text evidence="1">Belongs to the GSP E family.</text>
</comment>
<feature type="non-terminal residue" evidence="5">
    <location>
        <position position="1"/>
    </location>
</feature>
<evidence type="ECO:0000256" key="2">
    <source>
        <dbReference type="ARBA" id="ARBA00022741"/>
    </source>
</evidence>
<evidence type="ECO:0000313" key="6">
    <source>
        <dbReference type="Proteomes" id="UP000775877"/>
    </source>
</evidence>
<feature type="domain" description="Bacterial type II secretion system protein E" evidence="4">
    <location>
        <begin position="369"/>
        <end position="383"/>
    </location>
</feature>
<dbReference type="Proteomes" id="UP000775877">
    <property type="component" value="Unassembled WGS sequence"/>
</dbReference>
<dbReference type="SUPFAM" id="SSF52540">
    <property type="entry name" value="P-loop containing nucleoside triphosphate hydrolases"/>
    <property type="match status" value="1"/>
</dbReference>
<dbReference type="Pfam" id="PF05157">
    <property type="entry name" value="MshEN"/>
    <property type="match status" value="1"/>
</dbReference>
<dbReference type="InterPro" id="IPR037257">
    <property type="entry name" value="T2SS_E_N_sf"/>
</dbReference>
<dbReference type="PANTHER" id="PTHR30258:SF13">
    <property type="entry name" value="SECRETION PATHWAY ATPASE-RELATED"/>
    <property type="match status" value="1"/>
</dbReference>
<evidence type="ECO:0000313" key="5">
    <source>
        <dbReference type="EMBL" id="MCA9381615.1"/>
    </source>
</evidence>
<evidence type="ECO:0000256" key="3">
    <source>
        <dbReference type="ARBA" id="ARBA00022840"/>
    </source>
</evidence>
<gene>
    <name evidence="5" type="primary">tadA</name>
    <name evidence="5" type="ORF">KC678_05090</name>
</gene>
<dbReference type="InterPro" id="IPR007831">
    <property type="entry name" value="T2SS_GspE_N"/>
</dbReference>
<comment type="caution">
    <text evidence="5">The sequence shown here is derived from an EMBL/GenBank/DDBJ whole genome shotgun (WGS) entry which is preliminary data.</text>
</comment>
<dbReference type="SUPFAM" id="SSF160246">
    <property type="entry name" value="EspE N-terminal domain-like"/>
    <property type="match status" value="1"/>
</dbReference>
<dbReference type="InterPro" id="IPR001482">
    <property type="entry name" value="T2SS/T4SS_dom"/>
</dbReference>
<sequence length="568" mass="61923">GLITNEVFNSVKFESINSGKSFEDILLEKGIVNPDDIAKTLSEMRGINFIDINNIAIPTEVIHALPLNVAKENEAVVFEIFPNKAKVAMKDPLDLQRIKYIESVLGREVEAYYASASDIDTVLDTKYGAQIGSEVDEALEEVTVSSDSQNIGGDMNLGDDSALGSAPIIKIVNMIMQYAVKHKASDIHIEPREGKVSVRFRIRGVLSEKLTIPTKLLSAVVTRIKILSNLKIDEHRIPQDGRFQIRDNGTTSVDVRVSIMPSIYGEKVVMRILEKSKGILDLEKTGVRGLALSRMKEGLNKTQGIILVTGPTGSGKTQTLASSLKILNKPSVNIITLEDPVEIRIDGVNQTQVNSEVGLTFASGLRAILRQDPDVIMVGEIRDKETAALAVQSALVGRLVLSTVHTNSAAGAFVRLIDMGVEPFLLSSTVNLVLGQRLVRTLCDSKKPYKASAATIKKLHDELDVLGGVTITKPDGTQIIFDKNTNEVTLFEAVSTPSCQSGYDGRTGIFEALKTSEKISQLVVQRESISNIQKQAIKEGMITMVQDGFIKALEGITTMEEVLRVQNN</sequence>
<dbReference type="PROSITE" id="PS00662">
    <property type="entry name" value="T2SP_E"/>
    <property type="match status" value="1"/>
</dbReference>
<dbReference type="GO" id="GO:0016887">
    <property type="term" value="F:ATP hydrolysis activity"/>
    <property type="evidence" value="ECO:0007669"/>
    <property type="project" value="TreeGrafter"/>
</dbReference>
<dbReference type="AlphaFoldDB" id="A0A955RHR2"/>
<dbReference type="Gene3D" id="3.30.300.160">
    <property type="entry name" value="Type II secretion system, protein E, N-terminal domain"/>
    <property type="match status" value="1"/>
</dbReference>
<proteinExistence type="inferred from homology"/>
<evidence type="ECO:0000256" key="1">
    <source>
        <dbReference type="ARBA" id="ARBA00006611"/>
    </source>
</evidence>
<accession>A0A955RHR2</accession>
<dbReference type="Gene3D" id="3.40.50.300">
    <property type="entry name" value="P-loop containing nucleotide triphosphate hydrolases"/>
    <property type="match status" value="1"/>
</dbReference>
<dbReference type="Pfam" id="PF00437">
    <property type="entry name" value="T2SSE"/>
    <property type="match status" value="1"/>
</dbReference>
<dbReference type="InterPro" id="IPR027417">
    <property type="entry name" value="P-loop_NTPase"/>
</dbReference>
<organism evidence="5 6">
    <name type="scientific">Candidatus Dojkabacteria bacterium</name>
    <dbReference type="NCBI Taxonomy" id="2099670"/>
    <lineage>
        <taxon>Bacteria</taxon>
        <taxon>Candidatus Dojkabacteria</taxon>
    </lineage>
</organism>
<reference evidence="5" key="1">
    <citation type="submission" date="2020-04" db="EMBL/GenBank/DDBJ databases">
        <authorList>
            <person name="Zhang T."/>
        </authorList>
    </citation>
    <scope>NUCLEOTIDE SEQUENCE</scope>
    <source>
        <strain evidence="5">HKST-UBA13</strain>
    </source>
</reference>
<dbReference type="Gene3D" id="3.30.450.90">
    <property type="match status" value="1"/>
</dbReference>
<dbReference type="GO" id="GO:0005524">
    <property type="term" value="F:ATP binding"/>
    <property type="evidence" value="ECO:0007669"/>
    <property type="project" value="UniProtKB-KW"/>
</dbReference>
<dbReference type="EMBL" id="JAGQLJ010000144">
    <property type="protein sequence ID" value="MCA9381615.1"/>
    <property type="molecule type" value="Genomic_DNA"/>
</dbReference>
<reference evidence="5" key="2">
    <citation type="journal article" date="2021" name="Microbiome">
        <title>Successional dynamics and alternative stable states in a saline activated sludge microbial community over 9 years.</title>
        <authorList>
            <person name="Wang Y."/>
            <person name="Ye J."/>
            <person name="Ju F."/>
            <person name="Liu L."/>
            <person name="Boyd J.A."/>
            <person name="Deng Y."/>
            <person name="Parks D.H."/>
            <person name="Jiang X."/>
            <person name="Yin X."/>
            <person name="Woodcroft B.J."/>
            <person name="Tyson G.W."/>
            <person name="Hugenholtz P."/>
            <person name="Polz M.F."/>
            <person name="Zhang T."/>
        </authorList>
    </citation>
    <scope>NUCLEOTIDE SEQUENCE</scope>
    <source>
        <strain evidence="5">HKST-UBA13</strain>
    </source>
</reference>
<dbReference type="CDD" id="cd01129">
    <property type="entry name" value="PulE-GspE-like"/>
    <property type="match status" value="1"/>
</dbReference>
<name>A0A955RHR2_9BACT</name>